<accession>A0ABT0UE33</accession>
<comment type="caution">
    <text evidence="2">The sequence shown here is derived from an EMBL/GenBank/DDBJ whole genome shotgun (WGS) entry which is preliminary data.</text>
</comment>
<evidence type="ECO:0000313" key="2">
    <source>
        <dbReference type="EMBL" id="MCM2375091.1"/>
    </source>
</evidence>
<name>A0ABT0UE33_9BACT</name>
<reference evidence="2 3" key="1">
    <citation type="journal article" date="2022" name="Syst. Appl. Microbiol.">
        <title>Rhodopirellula aestuarii sp. nov., a novel member of the genus Rhodopirellula isolated from brackish sediments collected in the Tagus River estuary, Portugal.</title>
        <authorList>
            <person name="Vitorino I.R."/>
            <person name="Klimek D."/>
            <person name="Calusinska M."/>
            <person name="Lobo-da-Cunha A."/>
            <person name="Vasconcelos V."/>
            <person name="Lage O.M."/>
        </authorList>
    </citation>
    <scope>NUCLEOTIDE SEQUENCE [LARGE SCALE GENOMIC DNA]</scope>
    <source>
        <strain evidence="2 3">ICT_H3.1</strain>
    </source>
</reference>
<evidence type="ECO:0000313" key="3">
    <source>
        <dbReference type="Proteomes" id="UP001202961"/>
    </source>
</evidence>
<dbReference type="EMBL" id="JAMQBK010000127">
    <property type="protein sequence ID" value="MCM2375091.1"/>
    <property type="molecule type" value="Genomic_DNA"/>
</dbReference>
<feature type="region of interest" description="Disordered" evidence="1">
    <location>
        <begin position="1"/>
        <end position="20"/>
    </location>
</feature>
<feature type="compositionally biased region" description="Polar residues" evidence="1">
    <location>
        <begin position="1"/>
        <end position="10"/>
    </location>
</feature>
<keyword evidence="3" id="KW-1185">Reference proteome</keyword>
<dbReference type="Proteomes" id="UP001202961">
    <property type="component" value="Unassembled WGS sequence"/>
</dbReference>
<protein>
    <submittedName>
        <fullName evidence="2">Uncharacterized protein</fullName>
    </submittedName>
</protein>
<gene>
    <name evidence="2" type="ORF">NB063_31095</name>
</gene>
<organism evidence="2 3">
    <name type="scientific">Aporhodopirellula aestuarii</name>
    <dbReference type="NCBI Taxonomy" id="2950107"/>
    <lineage>
        <taxon>Bacteria</taxon>
        <taxon>Pseudomonadati</taxon>
        <taxon>Planctomycetota</taxon>
        <taxon>Planctomycetia</taxon>
        <taxon>Pirellulales</taxon>
        <taxon>Pirellulaceae</taxon>
        <taxon>Aporhodopirellula</taxon>
    </lineage>
</organism>
<proteinExistence type="predicted"/>
<evidence type="ECO:0000256" key="1">
    <source>
        <dbReference type="SAM" id="MobiDB-lite"/>
    </source>
</evidence>
<dbReference type="RefSeq" id="WP_250933575.1">
    <property type="nucleotide sequence ID" value="NZ_JAMQBK010000127.1"/>
</dbReference>
<sequence length="90" mass="10280">MSARPRSTQLEADFGDEHSHSILDDARDDWFAPYERQRDEAEELRPTDDILWHENALASLRLLSAILNDRDCISADATTGQHERLNLFGA</sequence>